<dbReference type="InterPro" id="IPR018187">
    <property type="entry name" value="Asp/Glu_racemase_AS_1"/>
</dbReference>
<dbReference type="Gene3D" id="3.40.50.1860">
    <property type="match status" value="2"/>
</dbReference>
<evidence type="ECO:0000256" key="5">
    <source>
        <dbReference type="ARBA" id="ARBA00023235"/>
    </source>
</evidence>
<evidence type="ECO:0000313" key="9">
    <source>
        <dbReference type="Proteomes" id="UP000652681"/>
    </source>
</evidence>
<keyword evidence="4 7" id="KW-0573">Peptidoglycan synthesis</keyword>
<dbReference type="GO" id="GO:0008360">
    <property type="term" value="P:regulation of cell shape"/>
    <property type="evidence" value="ECO:0007669"/>
    <property type="project" value="UniProtKB-KW"/>
</dbReference>
<dbReference type="GO" id="GO:0071555">
    <property type="term" value="P:cell wall organization"/>
    <property type="evidence" value="ECO:0007669"/>
    <property type="project" value="UniProtKB-KW"/>
</dbReference>
<name>A0A8J6TSU4_9FLAO</name>
<dbReference type="FunFam" id="3.40.50.1860:FF:000001">
    <property type="entry name" value="Glutamate racemase"/>
    <property type="match status" value="1"/>
</dbReference>
<reference evidence="8" key="1">
    <citation type="submission" date="2020-09" db="EMBL/GenBank/DDBJ databases">
        <title>Taishania pollutisoli gen. nov., sp. nov., Isolated from Tetrabromobisphenol A-Contaminated Soil.</title>
        <authorList>
            <person name="Chen Q."/>
        </authorList>
    </citation>
    <scope>NUCLEOTIDE SEQUENCE</scope>
    <source>
        <strain evidence="8">CZZ-1</strain>
    </source>
</reference>
<dbReference type="InterPro" id="IPR004391">
    <property type="entry name" value="Glu_race"/>
</dbReference>
<dbReference type="Proteomes" id="UP000652681">
    <property type="component" value="Unassembled WGS sequence"/>
</dbReference>
<evidence type="ECO:0000256" key="7">
    <source>
        <dbReference type="HAMAP-Rule" id="MF_00258"/>
    </source>
</evidence>
<comment type="similarity">
    <text evidence="7">Belongs to the aspartate/glutamate racemases family.</text>
</comment>
<evidence type="ECO:0000256" key="4">
    <source>
        <dbReference type="ARBA" id="ARBA00022984"/>
    </source>
</evidence>
<dbReference type="UniPathway" id="UPA00219"/>
<feature type="binding site" evidence="7">
    <location>
        <begin position="8"/>
        <end position="9"/>
    </location>
    <ligand>
        <name>substrate</name>
    </ligand>
</feature>
<feature type="binding site" evidence="7">
    <location>
        <begin position="191"/>
        <end position="192"/>
    </location>
    <ligand>
        <name>substrate</name>
    </ligand>
</feature>
<dbReference type="PROSITE" id="PS00924">
    <property type="entry name" value="ASP_GLU_RACEMASE_2"/>
    <property type="match status" value="1"/>
</dbReference>
<dbReference type="InterPro" id="IPR001920">
    <property type="entry name" value="Asp/Glu_race"/>
</dbReference>
<dbReference type="NCBIfam" id="TIGR00067">
    <property type="entry name" value="glut_race"/>
    <property type="match status" value="1"/>
</dbReference>
<dbReference type="RefSeq" id="WP_163490794.1">
    <property type="nucleotide sequence ID" value="NZ_JACVEL010000002.1"/>
</dbReference>
<dbReference type="InterPro" id="IPR015942">
    <property type="entry name" value="Asp/Glu/hydantoin_racemase"/>
</dbReference>
<comment type="caution">
    <text evidence="8">The sequence shown here is derived from an EMBL/GenBank/DDBJ whole genome shotgun (WGS) entry which is preliminary data.</text>
</comment>
<keyword evidence="6 7" id="KW-0961">Cell wall biogenesis/degradation</keyword>
<dbReference type="PANTHER" id="PTHR21198:SF2">
    <property type="entry name" value="GLUTAMATE RACEMASE"/>
    <property type="match status" value="1"/>
</dbReference>
<dbReference type="Pfam" id="PF01177">
    <property type="entry name" value="Asp_Glu_race"/>
    <property type="match status" value="1"/>
</dbReference>
<dbReference type="InterPro" id="IPR033134">
    <property type="entry name" value="Asp/Glu_racemase_AS_2"/>
</dbReference>
<dbReference type="EC" id="5.1.1.3" evidence="2 7"/>
<evidence type="ECO:0000256" key="1">
    <source>
        <dbReference type="ARBA" id="ARBA00001602"/>
    </source>
</evidence>
<dbReference type="HAMAP" id="MF_00258">
    <property type="entry name" value="Glu_racemase"/>
    <property type="match status" value="1"/>
</dbReference>
<gene>
    <name evidence="7 8" type="primary">murI</name>
    <name evidence="8" type="ORF">H9Y05_04695</name>
</gene>
<dbReference type="GO" id="GO:0008881">
    <property type="term" value="F:glutamate racemase activity"/>
    <property type="evidence" value="ECO:0007669"/>
    <property type="project" value="UniProtKB-UniRule"/>
</dbReference>
<dbReference type="SUPFAM" id="SSF53681">
    <property type="entry name" value="Aspartate/glutamate racemase"/>
    <property type="match status" value="2"/>
</dbReference>
<dbReference type="GO" id="GO:0009252">
    <property type="term" value="P:peptidoglycan biosynthetic process"/>
    <property type="evidence" value="ECO:0007669"/>
    <property type="project" value="UniProtKB-UniRule"/>
</dbReference>
<feature type="active site" description="Proton donor/acceptor" evidence="7">
    <location>
        <position position="190"/>
    </location>
</feature>
<dbReference type="AlphaFoldDB" id="A0A8J6TSU4"/>
<sequence length="275" mass="30935">MGAIGVFDSGYGGLTVLKSLLEYMPDYDFMYYGDNKRAPYGTRSFEEVYEFTLEAVKQLFDRGCPLVILACNTASAKALRSVQRKYLPEAAPEKRVLGVIRPSAEVVGALSKTHHIGLLATEGTVRSESYRLELEKFSPHIELFQHACPAWVPLIEEGNAHSEEGRRQIKEDVQRLLAMSPDIDTVLLACTHYPILASYLRTIIPGNIQIVSQGDIVAESLKDYLSRHPEIDRQLTKTATVSYFTSGSPELFNQQAEKIIRMKTNARSIEDEQYR</sequence>
<keyword evidence="9" id="KW-1185">Reference proteome</keyword>
<dbReference type="PROSITE" id="PS00923">
    <property type="entry name" value="ASP_GLU_RACEMASE_1"/>
    <property type="match status" value="1"/>
</dbReference>
<organism evidence="8 9">
    <name type="scientific">Taishania pollutisoli</name>
    <dbReference type="NCBI Taxonomy" id="2766479"/>
    <lineage>
        <taxon>Bacteria</taxon>
        <taxon>Pseudomonadati</taxon>
        <taxon>Bacteroidota</taxon>
        <taxon>Flavobacteriia</taxon>
        <taxon>Flavobacteriales</taxon>
        <taxon>Crocinitomicaceae</taxon>
        <taxon>Taishania</taxon>
    </lineage>
</organism>
<protein>
    <recommendedName>
        <fullName evidence="2 7">Glutamate racemase</fullName>
        <ecNumber evidence="2 7">5.1.1.3</ecNumber>
    </recommendedName>
</protein>
<feature type="active site" description="Proton donor/acceptor" evidence="7">
    <location>
        <position position="71"/>
    </location>
</feature>
<accession>A0A8J6TSU4</accession>
<feature type="binding site" evidence="7">
    <location>
        <begin position="40"/>
        <end position="41"/>
    </location>
    <ligand>
        <name>substrate</name>
    </ligand>
</feature>
<comment type="catalytic activity">
    <reaction evidence="1 7">
        <text>L-glutamate = D-glutamate</text>
        <dbReference type="Rhea" id="RHEA:12813"/>
        <dbReference type="ChEBI" id="CHEBI:29985"/>
        <dbReference type="ChEBI" id="CHEBI:29986"/>
        <dbReference type="EC" id="5.1.1.3"/>
    </reaction>
</comment>
<proteinExistence type="inferred from homology"/>
<evidence type="ECO:0000313" key="8">
    <source>
        <dbReference type="EMBL" id="MBC9811769.1"/>
    </source>
</evidence>
<evidence type="ECO:0000256" key="2">
    <source>
        <dbReference type="ARBA" id="ARBA00013090"/>
    </source>
</evidence>
<keyword evidence="5 7" id="KW-0413">Isomerase</keyword>
<keyword evidence="3 7" id="KW-0133">Cell shape</keyword>
<dbReference type="EMBL" id="JACVEL010000002">
    <property type="protein sequence ID" value="MBC9811769.1"/>
    <property type="molecule type" value="Genomic_DNA"/>
</dbReference>
<comment type="function">
    <text evidence="7">Provides the (R)-glutamate required for cell wall biosynthesis.</text>
</comment>
<evidence type="ECO:0000256" key="3">
    <source>
        <dbReference type="ARBA" id="ARBA00022960"/>
    </source>
</evidence>
<dbReference type="PANTHER" id="PTHR21198">
    <property type="entry name" value="GLUTAMATE RACEMASE"/>
    <property type="match status" value="1"/>
</dbReference>
<evidence type="ECO:0000256" key="6">
    <source>
        <dbReference type="ARBA" id="ARBA00023316"/>
    </source>
</evidence>
<feature type="binding site" evidence="7">
    <location>
        <begin position="72"/>
        <end position="73"/>
    </location>
    <ligand>
        <name>substrate</name>
    </ligand>
</feature>
<comment type="pathway">
    <text evidence="7">Cell wall biogenesis; peptidoglycan biosynthesis.</text>
</comment>